<dbReference type="FunFam" id="3.20.20.140:FF:000005">
    <property type="entry name" value="TatD family hydrolase"/>
    <property type="match status" value="1"/>
</dbReference>
<dbReference type="GO" id="GO:0004536">
    <property type="term" value="F:DNA nuclease activity"/>
    <property type="evidence" value="ECO:0007669"/>
    <property type="project" value="InterPro"/>
</dbReference>
<dbReference type="GO" id="GO:0016788">
    <property type="term" value="F:hydrolase activity, acting on ester bonds"/>
    <property type="evidence" value="ECO:0007669"/>
    <property type="project" value="InterPro"/>
</dbReference>
<dbReference type="EMBL" id="CAFBLN010000032">
    <property type="protein sequence ID" value="CAB4872172.1"/>
    <property type="molecule type" value="Genomic_DNA"/>
</dbReference>
<accession>A0A6J7DMI9</accession>
<evidence type="ECO:0000256" key="2">
    <source>
        <dbReference type="ARBA" id="ARBA00022801"/>
    </source>
</evidence>
<keyword evidence="2" id="KW-0378">Hydrolase</keyword>
<dbReference type="InterPro" id="IPR015991">
    <property type="entry name" value="TatD/YcfH-like"/>
</dbReference>
<dbReference type="CDD" id="cd01310">
    <property type="entry name" value="TatD_DNAse"/>
    <property type="match status" value="1"/>
</dbReference>
<name>A0A6J7DMI9_9ZZZZ</name>
<dbReference type="SUPFAM" id="SSF51556">
    <property type="entry name" value="Metallo-dependent hydrolases"/>
    <property type="match status" value="1"/>
</dbReference>
<gene>
    <name evidence="3" type="ORF">UFOPK3381_00873</name>
</gene>
<sequence length="265" mass="28539">MSGWTDAHCHLQERYLSDDPEVQANVIATLARAEAAGVDRVVVVGTDATTSTEAVALAEATSGPVEIYATVGLHPHDAINDLTPIETLARATSPKLVGIGECGLDYFYEHSPRDQQKRTFATQIRLAHELDLALVIHARDAWPDLFEVLDGEGMPPRTVIHCFTGGPAEAEACLERGADISIAGVVTFKNAADLRAALAVVPLERLHVETDSPFLTPVPHRGRTNEPALVAVVGAFIADQLQIEVSTLQTATRENTARLFRLPGR</sequence>
<dbReference type="InterPro" id="IPR001130">
    <property type="entry name" value="TatD-like"/>
</dbReference>
<dbReference type="AlphaFoldDB" id="A0A6J7DMI9"/>
<reference evidence="3" key="1">
    <citation type="submission" date="2020-05" db="EMBL/GenBank/DDBJ databases">
        <authorList>
            <person name="Chiriac C."/>
            <person name="Salcher M."/>
            <person name="Ghai R."/>
            <person name="Kavagutti S V."/>
        </authorList>
    </citation>
    <scope>NUCLEOTIDE SEQUENCE</scope>
</reference>
<protein>
    <submittedName>
        <fullName evidence="3">Unannotated protein</fullName>
    </submittedName>
</protein>
<dbReference type="PANTHER" id="PTHR46124:SF2">
    <property type="entry name" value="D-AMINOACYL-TRNA DEACYLASE"/>
    <property type="match status" value="1"/>
</dbReference>
<keyword evidence="1" id="KW-0479">Metal-binding</keyword>
<evidence type="ECO:0000256" key="1">
    <source>
        <dbReference type="ARBA" id="ARBA00022723"/>
    </source>
</evidence>
<dbReference type="PIRSF" id="PIRSF005902">
    <property type="entry name" value="DNase_TatD"/>
    <property type="match status" value="1"/>
</dbReference>
<dbReference type="GO" id="GO:0005829">
    <property type="term" value="C:cytosol"/>
    <property type="evidence" value="ECO:0007669"/>
    <property type="project" value="TreeGrafter"/>
</dbReference>
<dbReference type="InterPro" id="IPR032466">
    <property type="entry name" value="Metal_Hydrolase"/>
</dbReference>
<organism evidence="3">
    <name type="scientific">freshwater metagenome</name>
    <dbReference type="NCBI Taxonomy" id="449393"/>
    <lineage>
        <taxon>unclassified sequences</taxon>
        <taxon>metagenomes</taxon>
        <taxon>ecological metagenomes</taxon>
    </lineage>
</organism>
<dbReference type="Pfam" id="PF01026">
    <property type="entry name" value="TatD_DNase"/>
    <property type="match status" value="1"/>
</dbReference>
<evidence type="ECO:0000313" key="3">
    <source>
        <dbReference type="EMBL" id="CAB4872172.1"/>
    </source>
</evidence>
<dbReference type="GO" id="GO:0046872">
    <property type="term" value="F:metal ion binding"/>
    <property type="evidence" value="ECO:0007669"/>
    <property type="project" value="UniProtKB-KW"/>
</dbReference>
<dbReference type="PANTHER" id="PTHR46124">
    <property type="entry name" value="D-AMINOACYL-TRNA DEACYLASE"/>
    <property type="match status" value="1"/>
</dbReference>
<dbReference type="Gene3D" id="3.20.20.140">
    <property type="entry name" value="Metal-dependent hydrolases"/>
    <property type="match status" value="1"/>
</dbReference>
<dbReference type="NCBIfam" id="TIGR00010">
    <property type="entry name" value="YchF/TatD family DNA exonuclease"/>
    <property type="match status" value="1"/>
</dbReference>
<proteinExistence type="predicted"/>